<proteinExistence type="predicted"/>
<dbReference type="Proteomes" id="UP000263326">
    <property type="component" value="Segment"/>
</dbReference>
<evidence type="ECO:0000313" key="1">
    <source>
        <dbReference type="EMBL" id="AXG66883.1"/>
    </source>
</evidence>
<evidence type="ECO:0000313" key="2">
    <source>
        <dbReference type="Proteomes" id="UP000263326"/>
    </source>
</evidence>
<gene>
    <name evidence="1" type="ORF">JA29_157</name>
</gene>
<keyword evidence="2" id="KW-1185">Reference proteome</keyword>
<name>A0A384ZX87_9CAUD</name>
<sequence length="112" mass="12704">MYDITLEDIIRTGRDQSMRISVESTPGFNGDRQVTVTYNQYCHKQSVVRSIVSELFDAGDKVTIFGDIQIRKRDDSDAYDAFLNYRVDPDSITVRKDLEETDEAGSSSTPVQ</sequence>
<accession>A0A384ZX87</accession>
<reference evidence="1 2" key="1">
    <citation type="journal article" date="2018" name="Front. Microbiol.">
        <title>Jumbo Bacteriophages Are Represented Within an Increasing Diversity of Environmental Viruses Infecting the Emerging Phytopathogen, Dickeya solani.</title>
        <authorList>
            <person name="Day A.W."/>
            <person name="Ahn J."/>
            <person name="Salmond G.P.C."/>
        </authorList>
    </citation>
    <scope>NUCLEOTIDE SEQUENCE [LARGE SCALE GENOMIC DNA]</scope>
</reference>
<protein>
    <submittedName>
        <fullName evidence="1">Uncharacterized protein</fullName>
    </submittedName>
</protein>
<dbReference type="EMBL" id="MH460461">
    <property type="protein sequence ID" value="AXG66883.1"/>
    <property type="molecule type" value="Genomic_DNA"/>
</dbReference>
<organism evidence="1 2">
    <name type="scientific">Dickeya phage vB_DsoM_JA29</name>
    <dbReference type="NCBI Taxonomy" id="2283031"/>
    <lineage>
        <taxon>Viruses</taxon>
        <taxon>Duplodnaviria</taxon>
        <taxon>Heunggongvirae</taxon>
        <taxon>Uroviricota</taxon>
        <taxon>Caudoviricetes</taxon>
        <taxon>Salmondvirus</taxon>
        <taxon>Salmondvirus JA29</taxon>
    </lineage>
</organism>